<dbReference type="Gene3D" id="1.20.1530.20">
    <property type="match status" value="1"/>
</dbReference>
<dbReference type="InterPro" id="IPR006153">
    <property type="entry name" value="Cation/H_exchanger_TM"/>
</dbReference>
<evidence type="ECO:0000256" key="3">
    <source>
        <dbReference type="ARBA" id="ARBA00022692"/>
    </source>
</evidence>
<evidence type="ECO:0000256" key="4">
    <source>
        <dbReference type="ARBA" id="ARBA00022989"/>
    </source>
</evidence>
<feature type="transmembrane region" description="Helical" evidence="7">
    <location>
        <begin position="294"/>
        <end position="312"/>
    </location>
</feature>
<sequence length="655" mass="70981">MSAGRTKRVVLKFVRIASRTSLASDVAVTNMPNECLGDGDEKDSGGGRLGELNPSFADDEEHKRKVSISTSPTTNTSLERKVSQASSGGKPKSILVNGDNLSLQQSVLSEQPGKYSPYSYPGDRKSSLYEQEEAIEDTWWYLFCTKCRRKETGPGWEPPHYQLFCPYPFCPTYRHIARVISLIIIGLLAWGVIYLLFGADAAPGGQLFGIAALCIAANFGGWVFRMINLPPLVGMLLIGAIFQNLGYINVSGAYTHFASILRKIALVLILTRAGLDLDGKAMKKLAVTVLKTSLVPWMVEASVVMLLSVWLFGLPWMWGILLGVIVAAVSPAVVVPCLMRIRSKGYGVAKGIPTLIIAISGIDDALSVAAFGIISSIMFSGSDIGHNIALGPLSIIMGVAYGVVWGCLANFLPERGDPFVVPLRVLMLLAAGLLAVLGSEQIGYEGAGPLGVVVSAFLCCVVWTKQGWELEDNPVAEAYEIFWMIFEPILFGLTGTQIKIDEMSGPNVTTGLGIIIAACLIRMVSTVLVCFGSKLNHKEKVFCALSWMAKASVQAALAPVAMELVHDRTQEERDYAAILLLVVVMSIVLTAPLGAIIITFTGKRLLTKTEEPIMTEGWRRSARPSLRDISIINEEPDPDYEIRRKPSIVVNQASP</sequence>
<feature type="transmembrane region" description="Helical" evidence="7">
    <location>
        <begin position="318"/>
        <end position="339"/>
    </location>
</feature>
<feature type="compositionally biased region" description="Polar residues" evidence="6">
    <location>
        <begin position="67"/>
        <end position="87"/>
    </location>
</feature>
<feature type="domain" description="Cation/H+ exchanger transmembrane" evidence="8">
    <location>
        <begin position="217"/>
        <end position="589"/>
    </location>
</feature>
<name>A0ABN7ABV8_9HEMI</name>
<evidence type="ECO:0000313" key="10">
    <source>
        <dbReference type="Proteomes" id="UP001307889"/>
    </source>
</evidence>
<accession>A0ABN7ABV8</accession>
<dbReference type="Pfam" id="PF00999">
    <property type="entry name" value="Na_H_Exchanger"/>
    <property type="match status" value="1"/>
</dbReference>
<comment type="subcellular location">
    <subcellularLocation>
        <location evidence="1">Membrane</location>
        <topology evidence="1">Multi-pass membrane protein</topology>
    </subcellularLocation>
</comment>
<comment type="similarity">
    <text evidence="2">Belongs to the monovalent cation:proton antiporter 1 (CPA1) transporter (TC 2.A.36) family.</text>
</comment>
<proteinExistence type="inferred from homology"/>
<evidence type="ECO:0000256" key="2">
    <source>
        <dbReference type="ARBA" id="ARBA00007367"/>
    </source>
</evidence>
<organism evidence="9 10">
    <name type="scientific">Nesidiocoris tenuis</name>
    <dbReference type="NCBI Taxonomy" id="355587"/>
    <lineage>
        <taxon>Eukaryota</taxon>
        <taxon>Metazoa</taxon>
        <taxon>Ecdysozoa</taxon>
        <taxon>Arthropoda</taxon>
        <taxon>Hexapoda</taxon>
        <taxon>Insecta</taxon>
        <taxon>Pterygota</taxon>
        <taxon>Neoptera</taxon>
        <taxon>Paraneoptera</taxon>
        <taxon>Hemiptera</taxon>
        <taxon>Heteroptera</taxon>
        <taxon>Panheteroptera</taxon>
        <taxon>Cimicomorpha</taxon>
        <taxon>Miridae</taxon>
        <taxon>Dicyphina</taxon>
        <taxon>Nesidiocoris</taxon>
    </lineage>
</organism>
<feature type="region of interest" description="Disordered" evidence="6">
    <location>
        <begin position="33"/>
        <end position="91"/>
    </location>
</feature>
<evidence type="ECO:0000256" key="6">
    <source>
        <dbReference type="SAM" id="MobiDB-lite"/>
    </source>
</evidence>
<evidence type="ECO:0000256" key="5">
    <source>
        <dbReference type="ARBA" id="ARBA00023136"/>
    </source>
</evidence>
<feature type="transmembrane region" description="Helical" evidence="7">
    <location>
        <begin position="389"/>
        <end position="412"/>
    </location>
</feature>
<keyword evidence="5 7" id="KW-0472">Membrane</keyword>
<protein>
    <submittedName>
        <fullName evidence="9">Sodium/hydrogen exchanger family</fullName>
    </submittedName>
</protein>
<feature type="transmembrane region" description="Helical" evidence="7">
    <location>
        <begin position="179"/>
        <end position="199"/>
    </location>
</feature>
<feature type="transmembrane region" description="Helical" evidence="7">
    <location>
        <begin position="512"/>
        <end position="532"/>
    </location>
</feature>
<dbReference type="Proteomes" id="UP001307889">
    <property type="component" value="Chromosome 1"/>
</dbReference>
<evidence type="ECO:0000313" key="9">
    <source>
        <dbReference type="EMBL" id="BES88804.1"/>
    </source>
</evidence>
<feature type="transmembrane region" description="Helical" evidence="7">
    <location>
        <begin position="480"/>
        <end position="500"/>
    </location>
</feature>
<evidence type="ECO:0000259" key="8">
    <source>
        <dbReference type="Pfam" id="PF00999"/>
    </source>
</evidence>
<reference evidence="9 10" key="1">
    <citation type="submission" date="2023-09" db="EMBL/GenBank/DDBJ databases">
        <title>Nesidiocoris tenuis whole genome shotgun sequence.</title>
        <authorList>
            <person name="Shibata T."/>
            <person name="Shimoda M."/>
            <person name="Kobayashi T."/>
            <person name="Uehara T."/>
        </authorList>
    </citation>
    <scope>NUCLEOTIDE SEQUENCE [LARGE SCALE GENOMIC DNA]</scope>
    <source>
        <strain evidence="9 10">Japan</strain>
    </source>
</reference>
<gene>
    <name evidence="9" type="ORF">NTJ_01611</name>
</gene>
<dbReference type="PANTHER" id="PTHR31102:SF1">
    <property type="entry name" value="CATION_H+ EXCHANGER DOMAIN-CONTAINING PROTEIN"/>
    <property type="match status" value="1"/>
</dbReference>
<dbReference type="InterPro" id="IPR038770">
    <property type="entry name" value="Na+/solute_symporter_sf"/>
</dbReference>
<keyword evidence="10" id="KW-1185">Reference proteome</keyword>
<keyword evidence="3 7" id="KW-0812">Transmembrane</keyword>
<feature type="transmembrane region" description="Helical" evidence="7">
    <location>
        <begin position="205"/>
        <end position="224"/>
    </location>
</feature>
<evidence type="ECO:0000256" key="7">
    <source>
        <dbReference type="SAM" id="Phobius"/>
    </source>
</evidence>
<feature type="transmembrane region" description="Helical" evidence="7">
    <location>
        <begin position="450"/>
        <end position="468"/>
    </location>
</feature>
<keyword evidence="4 7" id="KW-1133">Transmembrane helix</keyword>
<dbReference type="EMBL" id="AP028909">
    <property type="protein sequence ID" value="BES88804.1"/>
    <property type="molecule type" value="Genomic_DNA"/>
</dbReference>
<feature type="transmembrane region" description="Helical" evidence="7">
    <location>
        <begin position="231"/>
        <end position="248"/>
    </location>
</feature>
<dbReference type="PANTHER" id="PTHR31102">
    <property type="match status" value="1"/>
</dbReference>
<feature type="transmembrane region" description="Helical" evidence="7">
    <location>
        <begin position="577"/>
        <end position="600"/>
    </location>
</feature>
<dbReference type="InterPro" id="IPR051843">
    <property type="entry name" value="CPA1_transporter"/>
</dbReference>
<feature type="transmembrane region" description="Helical" evidence="7">
    <location>
        <begin position="351"/>
        <end position="377"/>
    </location>
</feature>
<evidence type="ECO:0000256" key="1">
    <source>
        <dbReference type="ARBA" id="ARBA00004141"/>
    </source>
</evidence>
<feature type="transmembrane region" description="Helical" evidence="7">
    <location>
        <begin position="419"/>
        <end position="438"/>
    </location>
</feature>